<evidence type="ECO:0000313" key="2">
    <source>
        <dbReference type="Proteomes" id="UP000280228"/>
    </source>
</evidence>
<organism evidence="1 2">
    <name type="scientific">Moraxella catarrhalis</name>
    <name type="common">Branhamella catarrhalis</name>
    <dbReference type="NCBI Taxonomy" id="480"/>
    <lineage>
        <taxon>Bacteria</taxon>
        <taxon>Pseudomonadati</taxon>
        <taxon>Pseudomonadota</taxon>
        <taxon>Gammaproteobacteria</taxon>
        <taxon>Moraxellales</taxon>
        <taxon>Moraxellaceae</taxon>
        <taxon>Moraxella</taxon>
    </lineage>
</organism>
<evidence type="ECO:0000313" key="1">
    <source>
        <dbReference type="EMBL" id="AZQ92697.1"/>
    </source>
</evidence>
<dbReference type="RefSeq" id="WP_120701127.1">
    <property type="nucleotide sequence ID" value="NZ_CP034662.1"/>
</dbReference>
<accession>A0A3S9QD43</accession>
<dbReference type="AlphaFoldDB" id="A0A3S9QD43"/>
<dbReference type="Proteomes" id="UP000280228">
    <property type="component" value="Chromosome"/>
</dbReference>
<sequence>MGLDTYLYAIAEDKDNRDEEGRRRFEKDLETIAYWRKCYPLCDYFLSMKSDLLDEDGNYEYIPITQGELSEFLDISLDDYFNNSVLGVDEEDEYSKMYDGDIETLRQAIDHMKQLPNHNFYLLNLW</sequence>
<reference evidence="1 2" key="1">
    <citation type="submission" date="2018-12" db="EMBL/GenBank/DDBJ databases">
        <title>Persistence of Moraxella catarrhalis in Chronic Obstructive Pulmonary Disease and Regulation of the Hag/MID Adhesin.</title>
        <authorList>
            <person name="Murphy T."/>
            <person name="Zhao X."/>
            <person name="Vyas G."/>
            <person name="Aluvathingal J."/>
            <person name="Nadendla S."/>
            <person name="Tallon L."/>
            <person name="Tettelin H."/>
        </authorList>
    </citation>
    <scope>NUCLEOTIDE SEQUENCE [LARGE SCALE GENOMIC DNA]</scope>
    <source>
        <strain evidence="1 2">46P58B1</strain>
    </source>
</reference>
<dbReference type="EMBL" id="CP034662">
    <property type="protein sequence ID" value="AZQ92697.1"/>
    <property type="molecule type" value="Genomic_DNA"/>
</dbReference>
<name>A0A3S9QD43_MORCA</name>
<gene>
    <name evidence="1" type="ORF">EJK53_0883</name>
</gene>
<proteinExistence type="predicted"/>
<protein>
    <submittedName>
        <fullName evidence="1">Uncharacterized protein</fullName>
    </submittedName>
</protein>